<proteinExistence type="predicted"/>
<keyword evidence="3" id="KW-0503">Monooxygenase</keyword>
<evidence type="ECO:0000259" key="2">
    <source>
        <dbReference type="Pfam" id="PF17885"/>
    </source>
</evidence>
<dbReference type="SUPFAM" id="SSF51905">
    <property type="entry name" value="FAD/NAD(P)-binding domain"/>
    <property type="match status" value="1"/>
</dbReference>
<dbReference type="InterPro" id="IPR036188">
    <property type="entry name" value="FAD/NAD-bd_sf"/>
</dbReference>
<dbReference type="Pfam" id="PF17885">
    <property type="entry name" value="Smoa_sbd"/>
    <property type="match status" value="1"/>
</dbReference>
<dbReference type="AlphaFoldDB" id="A0A2A2DEN5"/>
<dbReference type="RefSeq" id="WP_095579254.1">
    <property type="nucleotide sequence ID" value="NZ_JAJQQS010000016.1"/>
</dbReference>
<comment type="caution">
    <text evidence="3">The sequence shown here is derived from an EMBL/GenBank/DDBJ whole genome shotgun (WGS) entry which is preliminary data.</text>
</comment>
<accession>A0A2A2DEN5</accession>
<reference evidence="3 4" key="1">
    <citation type="submission" date="2017-08" db="EMBL/GenBank/DDBJ databases">
        <title>Genome sequence of Streptomyces albireticuli NRRL B-1670.</title>
        <authorList>
            <person name="Graham D.E."/>
            <person name="Mahan K.M."/>
            <person name="Klingeman D.M."/>
            <person name="Hettich R.L."/>
            <person name="Parry R.J."/>
            <person name="Spain J.C."/>
        </authorList>
    </citation>
    <scope>NUCLEOTIDE SEQUENCE [LARGE SCALE GENOMIC DNA]</scope>
    <source>
        <strain evidence="3 4">NRRL B-1670</strain>
    </source>
</reference>
<keyword evidence="3" id="KW-0560">Oxidoreductase</keyword>
<feature type="domain" description="Styrene monooxygenase StyA putative substrate binding" evidence="2">
    <location>
        <begin position="143"/>
        <end position="250"/>
    </location>
</feature>
<feature type="compositionally biased region" description="Low complexity" evidence="1">
    <location>
        <begin position="409"/>
        <end position="426"/>
    </location>
</feature>
<protein>
    <submittedName>
        <fullName evidence="3">Monooxygenase</fullName>
    </submittedName>
</protein>
<dbReference type="EMBL" id="NSJV01000096">
    <property type="protein sequence ID" value="PAU49916.1"/>
    <property type="molecule type" value="Genomic_DNA"/>
</dbReference>
<feature type="region of interest" description="Disordered" evidence="1">
    <location>
        <begin position="403"/>
        <end position="442"/>
    </location>
</feature>
<organism evidence="3 4">
    <name type="scientific">Streptomyces albireticuli</name>
    <dbReference type="NCBI Taxonomy" id="1940"/>
    <lineage>
        <taxon>Bacteria</taxon>
        <taxon>Bacillati</taxon>
        <taxon>Actinomycetota</taxon>
        <taxon>Actinomycetes</taxon>
        <taxon>Kitasatosporales</taxon>
        <taxon>Streptomycetaceae</taxon>
        <taxon>Streptomyces</taxon>
    </lineage>
</organism>
<evidence type="ECO:0000313" key="4">
    <source>
        <dbReference type="Proteomes" id="UP000218944"/>
    </source>
</evidence>
<dbReference type="Gene3D" id="3.50.50.60">
    <property type="entry name" value="FAD/NAD(P)-binding domain"/>
    <property type="match status" value="2"/>
</dbReference>
<evidence type="ECO:0000313" key="3">
    <source>
        <dbReference type="EMBL" id="PAU49916.1"/>
    </source>
</evidence>
<evidence type="ECO:0000256" key="1">
    <source>
        <dbReference type="SAM" id="MobiDB-lite"/>
    </source>
</evidence>
<dbReference type="Proteomes" id="UP000218944">
    <property type="component" value="Unassembled WGS sequence"/>
</dbReference>
<keyword evidence="4" id="KW-1185">Reference proteome</keyword>
<sequence>MRIAIIGDGISGLHLALRLQQLDIDVTLFGAKAPEAVRNGRALNFVARSGGTRRREELLGLDLWASPDTLAEARTVTVHGPEPLTFRADPDPAYSMVDFRLYLPVLVEEYVARGGRHLVTPLTARTAHDAAGDHDLVVVAGGRAAGELFPRDPERSPFDAPQRVLCGGLYRGIGESVPHSIEFHVMPGVGEVLRMPFHCADGHVDVLGLEAVPGGPLDPLCRTPYDADPAHFHSVVLDALHRYVPDLRERVDERAFALNRPADLVQGGVVPVVRRAWRALTDTTYALAVGDAWIVNDPITAQGANLGSHCALEVAEAIAAGPPYDDAFCRAAEERMRPYAESVVQWTAAFLRPPTPQLLELFRAADADPSVAAAFATNFDDPPAMWHSIAAPERTAAFLAHVRSRSEGPDASDSSVPLPSSASAAAGTPRTPQWADLTARPS</sequence>
<dbReference type="Gene3D" id="6.10.250.650">
    <property type="match status" value="1"/>
</dbReference>
<gene>
    <name evidence="3" type="ORF">CK936_05100</name>
</gene>
<dbReference type="GO" id="GO:0004497">
    <property type="term" value="F:monooxygenase activity"/>
    <property type="evidence" value="ECO:0007669"/>
    <property type="project" value="UniProtKB-KW"/>
</dbReference>
<dbReference type="InterPro" id="IPR041654">
    <property type="entry name" value="StyA_sbd"/>
</dbReference>
<name>A0A2A2DEN5_9ACTN</name>
<dbReference type="Gene3D" id="3.30.9.40">
    <property type="match status" value="1"/>
</dbReference>